<dbReference type="Pfam" id="PF12727">
    <property type="entry name" value="PBP_like"/>
    <property type="match status" value="1"/>
</dbReference>
<evidence type="ECO:0000256" key="9">
    <source>
        <dbReference type="ARBA" id="ARBA00047317"/>
    </source>
</evidence>
<dbReference type="InterPro" id="IPR036425">
    <property type="entry name" value="MoaB/Mog-like_dom_sf"/>
</dbReference>
<dbReference type="AlphaFoldDB" id="A0A1S2LAI4"/>
<dbReference type="RefSeq" id="WP_071318229.1">
    <property type="nucleotide sequence ID" value="NZ_CP063356.2"/>
</dbReference>
<keyword evidence="14" id="KW-1185">Reference proteome</keyword>
<dbReference type="PANTHER" id="PTHR10192">
    <property type="entry name" value="MOLYBDOPTERIN BIOSYNTHESIS PROTEIN"/>
    <property type="match status" value="1"/>
</dbReference>
<dbReference type="UniPathway" id="UPA00344"/>
<dbReference type="SMART" id="SM00852">
    <property type="entry name" value="MoCF_biosynth"/>
    <property type="match status" value="1"/>
</dbReference>
<dbReference type="SUPFAM" id="SSF63882">
    <property type="entry name" value="MoeA N-terminal region -like"/>
    <property type="match status" value="1"/>
</dbReference>
<dbReference type="Gene3D" id="2.170.190.11">
    <property type="entry name" value="Molybdopterin biosynthesis moea protein, domain 3"/>
    <property type="match status" value="1"/>
</dbReference>
<evidence type="ECO:0000256" key="8">
    <source>
        <dbReference type="ARBA" id="ARBA00023150"/>
    </source>
</evidence>
<reference evidence="12 14" key="1">
    <citation type="submission" date="2016-10" db="EMBL/GenBank/DDBJ databases">
        <title>Draft genome sequences of four alkaliphilic bacteria belonging to the Anaerobacillus genus.</title>
        <authorList>
            <person name="Bassil N.M."/>
            <person name="Lloyd J.R."/>
        </authorList>
    </citation>
    <scope>NUCLEOTIDE SEQUENCE [LARGE SCALE GENOMIC DNA]</scope>
    <source>
        <strain evidence="12 14">NB2006</strain>
    </source>
</reference>
<evidence type="ECO:0000256" key="2">
    <source>
        <dbReference type="ARBA" id="ARBA00003487"/>
    </source>
</evidence>
<evidence type="ECO:0000256" key="4">
    <source>
        <dbReference type="ARBA" id="ARBA00010763"/>
    </source>
</evidence>
<dbReference type="Proteomes" id="UP000180175">
    <property type="component" value="Chromosome"/>
</dbReference>
<dbReference type="PANTHER" id="PTHR10192:SF16">
    <property type="entry name" value="MOLYBDOPTERIN MOLYBDENUMTRANSFERASE"/>
    <property type="match status" value="1"/>
</dbReference>
<comment type="similarity">
    <text evidence="4 10">Belongs to the MoeA family.</text>
</comment>
<dbReference type="GO" id="GO:0005829">
    <property type="term" value="C:cytosol"/>
    <property type="evidence" value="ECO:0007669"/>
    <property type="project" value="TreeGrafter"/>
</dbReference>
<dbReference type="CDD" id="cd00887">
    <property type="entry name" value="MoeA"/>
    <property type="match status" value="1"/>
</dbReference>
<evidence type="ECO:0000313" key="13">
    <source>
        <dbReference type="EMBL" id="QOY38435.1"/>
    </source>
</evidence>
<dbReference type="InterPro" id="IPR008284">
    <property type="entry name" value="MoCF_biosynth_CS"/>
</dbReference>
<dbReference type="InterPro" id="IPR024370">
    <property type="entry name" value="PBP_domain"/>
</dbReference>
<dbReference type="EMBL" id="CP063356">
    <property type="protein sequence ID" value="QOY38435.1"/>
    <property type="molecule type" value="Genomic_DNA"/>
</dbReference>
<dbReference type="GO" id="GO:0046872">
    <property type="term" value="F:metal ion binding"/>
    <property type="evidence" value="ECO:0007669"/>
    <property type="project" value="UniProtKB-UniRule"/>
</dbReference>
<evidence type="ECO:0000259" key="11">
    <source>
        <dbReference type="SMART" id="SM00852"/>
    </source>
</evidence>
<evidence type="ECO:0000256" key="6">
    <source>
        <dbReference type="ARBA" id="ARBA00021108"/>
    </source>
</evidence>
<keyword evidence="10" id="KW-0479">Metal-binding</keyword>
<keyword evidence="8 10" id="KW-0501">Molybdenum cofactor biosynthesis</keyword>
<comment type="cofactor">
    <cofactor evidence="10">
        <name>Mg(2+)</name>
        <dbReference type="ChEBI" id="CHEBI:18420"/>
    </cofactor>
</comment>
<dbReference type="InterPro" id="IPR005110">
    <property type="entry name" value="MoeA_linker/N"/>
</dbReference>
<dbReference type="InterPro" id="IPR005111">
    <property type="entry name" value="MoeA_C_domain_IV"/>
</dbReference>
<comment type="function">
    <text evidence="1 10">Catalyzes the insertion of molybdate into adenylated molybdopterin with the concomitant release of AMP.</text>
</comment>
<dbReference type="Gene3D" id="3.40.980.10">
    <property type="entry name" value="MoaB/Mog-like domain"/>
    <property type="match status" value="1"/>
</dbReference>
<reference evidence="13 14" key="2">
    <citation type="journal article" date="2017" name="Genome Announc.">
        <title>Draft Genome Sequences of Four Alkaliphilic Bacteria Belonging to the Anaerobacillus Genus.</title>
        <authorList>
            <person name="Bassil N.M."/>
            <person name="Lloyd J.R."/>
        </authorList>
    </citation>
    <scope>NUCLEOTIDE SEQUENCE [LARGE SCALE GENOMIC DNA]</scope>
    <source>
        <strain evidence="13 14">NB2006</strain>
    </source>
</reference>
<dbReference type="EC" id="2.10.1.1" evidence="5 10"/>
<dbReference type="KEGG" id="aia:AWH56_013395"/>
<keyword evidence="10" id="KW-0808">Transferase</keyword>
<dbReference type="GO" id="GO:0006777">
    <property type="term" value="P:Mo-molybdopterin cofactor biosynthetic process"/>
    <property type="evidence" value="ECO:0007669"/>
    <property type="project" value="UniProtKB-UniRule"/>
</dbReference>
<evidence type="ECO:0000313" key="14">
    <source>
        <dbReference type="Proteomes" id="UP000180175"/>
    </source>
</evidence>
<reference evidence="13" key="4">
    <citation type="submission" date="2020-10" db="EMBL/GenBank/DDBJ databases">
        <authorList>
            <person name="Bassil N.M."/>
            <person name="Lloyd J.R."/>
        </authorList>
    </citation>
    <scope>NUCLEOTIDE SEQUENCE</scope>
    <source>
        <strain evidence="13">NB2006</strain>
    </source>
</reference>
<dbReference type="Gene3D" id="3.90.105.10">
    <property type="entry name" value="Molybdopterin biosynthesis moea protein, domain 2"/>
    <property type="match status" value="1"/>
</dbReference>
<accession>A0A1S2LAI4</accession>
<evidence type="ECO:0000256" key="5">
    <source>
        <dbReference type="ARBA" id="ARBA00013269"/>
    </source>
</evidence>
<dbReference type="OrthoDB" id="9804758at2"/>
<feature type="domain" description="MoaB/Mog" evidence="11">
    <location>
        <begin position="179"/>
        <end position="316"/>
    </location>
</feature>
<dbReference type="InterPro" id="IPR036688">
    <property type="entry name" value="MoeA_C_domain_IV_sf"/>
</dbReference>
<evidence type="ECO:0000256" key="3">
    <source>
        <dbReference type="ARBA" id="ARBA00005046"/>
    </source>
</evidence>
<evidence type="ECO:0000256" key="10">
    <source>
        <dbReference type="RuleBase" id="RU365090"/>
    </source>
</evidence>
<evidence type="ECO:0000256" key="7">
    <source>
        <dbReference type="ARBA" id="ARBA00022505"/>
    </source>
</evidence>
<dbReference type="SUPFAM" id="SSF53218">
    <property type="entry name" value="Molybdenum cofactor biosynthesis proteins"/>
    <property type="match status" value="1"/>
</dbReference>
<dbReference type="EMBL" id="LQXD01000152">
    <property type="protein sequence ID" value="OIJ09489.1"/>
    <property type="molecule type" value="Genomic_DNA"/>
</dbReference>
<protein>
    <recommendedName>
        <fullName evidence="6 10">Molybdopterin molybdenumtransferase</fullName>
        <ecNumber evidence="5 10">2.10.1.1</ecNumber>
    </recommendedName>
</protein>
<dbReference type="Pfam" id="PF03453">
    <property type="entry name" value="MoeA_N"/>
    <property type="match status" value="1"/>
</dbReference>
<dbReference type="Pfam" id="PF00994">
    <property type="entry name" value="MoCF_biosynth"/>
    <property type="match status" value="1"/>
</dbReference>
<name>A0A1S2LAI4_9BACI</name>
<evidence type="ECO:0000256" key="1">
    <source>
        <dbReference type="ARBA" id="ARBA00002901"/>
    </source>
</evidence>
<keyword evidence="10" id="KW-0460">Magnesium</keyword>
<comment type="pathway">
    <text evidence="3 10">Cofactor biosynthesis; molybdopterin biosynthesis.</text>
</comment>
<dbReference type="NCBIfam" id="NF011068">
    <property type="entry name" value="PRK14498.1"/>
    <property type="match status" value="1"/>
</dbReference>
<proteinExistence type="inferred from homology"/>
<evidence type="ECO:0000313" key="12">
    <source>
        <dbReference type="EMBL" id="OIJ09489.1"/>
    </source>
</evidence>
<comment type="function">
    <text evidence="2">May be involved in the biosynthesis of molybdopterin.</text>
</comment>
<dbReference type="NCBIfam" id="TIGR00177">
    <property type="entry name" value="molyb_syn"/>
    <property type="match status" value="1"/>
</dbReference>
<reference evidence="13 14" key="3">
    <citation type="journal article" date="2019" name="Int. J. Syst. Evol. Microbiol.">
        <title>Anaerobacillus isosaccharinicus sp. nov., an alkaliphilic bacterium which degrades isosaccharinic acid.</title>
        <authorList>
            <person name="Bassil N.M."/>
            <person name="Lloyd J.R."/>
        </authorList>
    </citation>
    <scope>NUCLEOTIDE SEQUENCE [LARGE SCALE GENOMIC DNA]</scope>
    <source>
        <strain evidence="13 14">NB2006</strain>
    </source>
</reference>
<sequence length="641" mass="70801">MSDKEFKRKVYLQDKPRKQAKDELIEALKLIPEIETVPTKVALGRVTALPIFANLSMPHYHASAMDGIAVRAEDTYEAHEHRPLHLKKNEQFIYVDTGNPIPNEFNAVIMVEDLQEIDDETVEIIVPATPWQNIRPVGEDVVCGEMILPQGHSLRPVDLGALLAGGVQELPVIKKPRVAILPTGNELVQPGSTMKPGDIIEFNGTVFASFVQEWGGEPLLSDIVVDNPKHIRQAIEKAVDEADMIIINAGSSAGSKDYTVHVISELGKVYTHGIATRPGKPVILGEVKGKPIIGVPGYPVSAYLALEWFLRPLVYHYQGIEEPKRETLKVRLGRRVVSNMGAEDFVRMNVGFVNGEFIANPLTRAAGVTMSMVRADGILVVSPDSQGLEQGEEVEIELYKPLEAIQKGVLFTGSHDLSIDIVSSLLRKKDVNRQIISSHVGSLAGIMAIRKGETHVTGIHLLDPETQVYNLPYVEKYLSGQDVVIIPFLKREQGWIVPKGNPLNIKTIEDIVEKGAAYVNRQRGAGTRILFDSLLTKHSLTAEQIQGYEREMFSHLSVAAEVKEKENSVGLGVYSAASTMGLDFIPVADESYDLVMTKSFFDSEGGKLFLEVIQSDEFIHTVEHLGGYKTVRDQTPKFLNN</sequence>
<dbReference type="InterPro" id="IPR001453">
    <property type="entry name" value="MoaB/Mog_dom"/>
</dbReference>
<dbReference type="PROSITE" id="PS01079">
    <property type="entry name" value="MOCF_BIOSYNTHESIS_2"/>
    <property type="match status" value="1"/>
</dbReference>
<dbReference type="GO" id="GO:0061599">
    <property type="term" value="F:molybdopterin molybdotransferase activity"/>
    <property type="evidence" value="ECO:0007669"/>
    <property type="project" value="UniProtKB-UniRule"/>
</dbReference>
<dbReference type="Gene3D" id="2.40.340.10">
    <property type="entry name" value="MoeA, C-terminal, domain IV"/>
    <property type="match status" value="1"/>
</dbReference>
<organism evidence="12 14">
    <name type="scientific">Anaerobacillus isosaccharinicus</name>
    <dbReference type="NCBI Taxonomy" id="1532552"/>
    <lineage>
        <taxon>Bacteria</taxon>
        <taxon>Bacillati</taxon>
        <taxon>Bacillota</taxon>
        <taxon>Bacilli</taxon>
        <taxon>Bacillales</taxon>
        <taxon>Bacillaceae</taxon>
        <taxon>Anaerobacillus</taxon>
    </lineage>
</organism>
<dbReference type="SUPFAM" id="SSF53850">
    <property type="entry name" value="Periplasmic binding protein-like II"/>
    <property type="match status" value="1"/>
</dbReference>
<dbReference type="InterPro" id="IPR036135">
    <property type="entry name" value="MoeA_linker/N_sf"/>
</dbReference>
<keyword evidence="7 10" id="KW-0500">Molybdenum</keyword>
<dbReference type="InterPro" id="IPR038987">
    <property type="entry name" value="MoeA-like"/>
</dbReference>
<gene>
    <name evidence="13" type="ORF">AWH56_013395</name>
    <name evidence="12" type="ORF">AWH56_17320</name>
</gene>
<comment type="catalytic activity">
    <reaction evidence="9">
        <text>adenylyl-molybdopterin + molybdate = Mo-molybdopterin + AMP + H(+)</text>
        <dbReference type="Rhea" id="RHEA:35047"/>
        <dbReference type="ChEBI" id="CHEBI:15378"/>
        <dbReference type="ChEBI" id="CHEBI:36264"/>
        <dbReference type="ChEBI" id="CHEBI:62727"/>
        <dbReference type="ChEBI" id="CHEBI:71302"/>
        <dbReference type="ChEBI" id="CHEBI:456215"/>
        <dbReference type="EC" id="2.10.1.1"/>
    </reaction>
</comment>
<dbReference type="SUPFAM" id="SSF63867">
    <property type="entry name" value="MoeA C-terminal domain-like"/>
    <property type="match status" value="1"/>
</dbReference>
<dbReference type="Pfam" id="PF03454">
    <property type="entry name" value="MoeA_C"/>
    <property type="match status" value="1"/>
</dbReference>